<evidence type="ECO:0000313" key="6">
    <source>
        <dbReference type="Proteomes" id="UP001432128"/>
    </source>
</evidence>
<gene>
    <name evidence="5" type="ORF">OG579_09650</name>
</gene>
<dbReference type="KEGG" id="whr:OG579_09650"/>
<dbReference type="Gene3D" id="3.40.50.1820">
    <property type="entry name" value="alpha/beta hydrolase"/>
    <property type="match status" value="1"/>
</dbReference>
<dbReference type="PANTHER" id="PTHR11487:SF0">
    <property type="entry name" value="S-ACYL FATTY ACID SYNTHASE THIOESTERASE, MEDIUM CHAIN"/>
    <property type="match status" value="1"/>
</dbReference>
<dbReference type="EMBL" id="CP108021">
    <property type="protein sequence ID" value="WUM22006.1"/>
    <property type="molecule type" value="Genomic_DNA"/>
</dbReference>
<accession>A0AAU4K7M7</accession>
<dbReference type="Proteomes" id="UP001432128">
    <property type="component" value="Chromosome"/>
</dbReference>
<keyword evidence="5" id="KW-0378">Hydrolase</keyword>
<comment type="catalytic activity">
    <reaction evidence="3">
        <text>a fatty acyl-CoA + H2O = a fatty acid + CoA + H(+)</text>
        <dbReference type="Rhea" id="RHEA:16781"/>
        <dbReference type="ChEBI" id="CHEBI:15377"/>
        <dbReference type="ChEBI" id="CHEBI:15378"/>
        <dbReference type="ChEBI" id="CHEBI:28868"/>
        <dbReference type="ChEBI" id="CHEBI:57287"/>
        <dbReference type="ChEBI" id="CHEBI:77636"/>
    </reaction>
</comment>
<dbReference type="GO" id="GO:0008610">
    <property type="term" value="P:lipid biosynthetic process"/>
    <property type="evidence" value="ECO:0007669"/>
    <property type="project" value="TreeGrafter"/>
</dbReference>
<dbReference type="AlphaFoldDB" id="A0AAU4K7M7"/>
<reference evidence="5 6" key="1">
    <citation type="submission" date="2022-10" db="EMBL/GenBank/DDBJ databases">
        <title>The complete genomes of actinobacterial strains from the NBC collection.</title>
        <authorList>
            <person name="Joergensen T.S."/>
            <person name="Alvarez Arevalo M."/>
            <person name="Sterndorff E.B."/>
            <person name="Faurdal D."/>
            <person name="Vuksanovic O."/>
            <person name="Mourched A.-S."/>
            <person name="Charusanti P."/>
            <person name="Shaw S."/>
            <person name="Blin K."/>
            <person name="Weber T."/>
        </authorList>
    </citation>
    <scope>NUCLEOTIDE SEQUENCE [LARGE SCALE GENOMIC DNA]</scope>
    <source>
        <strain evidence="5 6">NBC_00319</strain>
    </source>
</reference>
<feature type="domain" description="Thioesterase" evidence="4">
    <location>
        <begin position="25"/>
        <end position="237"/>
    </location>
</feature>
<organism evidence="5 6">
    <name type="scientific">Williamsia herbipolensis</name>
    <dbReference type="NCBI Taxonomy" id="1603258"/>
    <lineage>
        <taxon>Bacteria</taxon>
        <taxon>Bacillati</taxon>
        <taxon>Actinomycetota</taxon>
        <taxon>Actinomycetes</taxon>
        <taxon>Mycobacteriales</taxon>
        <taxon>Nocardiaceae</taxon>
        <taxon>Williamsia</taxon>
    </lineage>
</organism>
<dbReference type="PANTHER" id="PTHR11487">
    <property type="entry name" value="THIOESTERASE"/>
    <property type="match status" value="1"/>
</dbReference>
<evidence type="ECO:0000256" key="3">
    <source>
        <dbReference type="ARBA" id="ARBA00024293"/>
    </source>
</evidence>
<dbReference type="RefSeq" id="WP_328858949.1">
    <property type="nucleotide sequence ID" value="NZ_CP108021.1"/>
</dbReference>
<proteinExistence type="inferred from homology"/>
<evidence type="ECO:0000313" key="5">
    <source>
        <dbReference type="EMBL" id="WUM22006.1"/>
    </source>
</evidence>
<dbReference type="SUPFAM" id="SSF53474">
    <property type="entry name" value="alpha/beta-Hydrolases"/>
    <property type="match status" value="1"/>
</dbReference>
<protein>
    <recommendedName>
        <fullName evidence="2">Thioesterase TesA</fullName>
    </recommendedName>
</protein>
<comment type="similarity">
    <text evidence="1">Belongs to the thioesterase family.</text>
</comment>
<evidence type="ECO:0000259" key="4">
    <source>
        <dbReference type="Pfam" id="PF00975"/>
    </source>
</evidence>
<keyword evidence="6" id="KW-1185">Reference proteome</keyword>
<dbReference type="InterPro" id="IPR012223">
    <property type="entry name" value="TEII"/>
</dbReference>
<dbReference type="GO" id="GO:0016787">
    <property type="term" value="F:hydrolase activity"/>
    <property type="evidence" value="ECO:0007669"/>
    <property type="project" value="UniProtKB-KW"/>
</dbReference>
<dbReference type="InterPro" id="IPR029058">
    <property type="entry name" value="AB_hydrolase_fold"/>
</dbReference>
<evidence type="ECO:0000256" key="2">
    <source>
        <dbReference type="ARBA" id="ARBA00015007"/>
    </source>
</evidence>
<dbReference type="Pfam" id="PF00975">
    <property type="entry name" value="Thioesterase"/>
    <property type="match status" value="1"/>
</dbReference>
<evidence type="ECO:0000256" key="1">
    <source>
        <dbReference type="ARBA" id="ARBA00007169"/>
    </source>
</evidence>
<dbReference type="InterPro" id="IPR001031">
    <property type="entry name" value="Thioesterase"/>
</dbReference>
<name>A0AAU4K7M7_9NOCA</name>
<sequence length="266" mass="28664">MRRESGRAPRARWVSLSRVIRPRARLVIFPHAGGGPTALLSLARLCPEGTELWGLAMTGRDVRARDTEADDVADLVASVAAEFGGREPLPTVFLGCSLGALVAARAAHAHPHLCDALIVASQTPGDRDRFAEAGVDISDLEGFLLTAGMTEPEILEIKQIRDDLCGRLSKDLALVDDCATDFGAVRCDQDLYVLSGIDDPIAPVQAMSAWRGHSRGTTTGMALPGGHFAFLEPDNHQLTRMLLSAAFETADRSHHARRDVDRLRVG</sequence>